<protein>
    <recommendedName>
        <fullName evidence="9">Transportin-1</fullName>
    </recommendedName>
    <alternativeName>
        <fullName evidence="10">Importin beta-2</fullName>
    </alternativeName>
    <alternativeName>
        <fullName evidence="11">Karyopherin beta-2</fullName>
    </alternativeName>
</protein>
<dbReference type="AlphaFoldDB" id="A0A0T6BER0"/>
<evidence type="ECO:0000256" key="5">
    <source>
        <dbReference type="ARBA" id="ARBA00022737"/>
    </source>
</evidence>
<dbReference type="OrthoDB" id="951172at2759"/>
<dbReference type="GO" id="GO:0006606">
    <property type="term" value="P:protein import into nucleus"/>
    <property type="evidence" value="ECO:0007669"/>
    <property type="project" value="InterPro"/>
</dbReference>
<dbReference type="EMBL" id="LJIG01001211">
    <property type="protein sequence ID" value="KRT85729.1"/>
    <property type="molecule type" value="Genomic_DNA"/>
</dbReference>
<dbReference type="GO" id="GO:0005737">
    <property type="term" value="C:cytoplasm"/>
    <property type="evidence" value="ECO:0007669"/>
    <property type="project" value="UniProtKB-SubCell"/>
</dbReference>
<dbReference type="Gene3D" id="1.25.10.10">
    <property type="entry name" value="Leucine-rich Repeat Variant"/>
    <property type="match status" value="1"/>
</dbReference>
<dbReference type="Pfam" id="PF03810">
    <property type="entry name" value="IBN_N"/>
    <property type="match status" value="1"/>
</dbReference>
<gene>
    <name evidence="13" type="ORF">AMK59_1164</name>
</gene>
<keyword evidence="7" id="KW-0539">Nucleus</keyword>
<dbReference type="InterPro" id="IPR011989">
    <property type="entry name" value="ARM-like"/>
</dbReference>
<keyword evidence="14" id="KW-1185">Reference proteome</keyword>
<dbReference type="GO" id="GO:0031267">
    <property type="term" value="F:small GTPase binding"/>
    <property type="evidence" value="ECO:0007669"/>
    <property type="project" value="InterPro"/>
</dbReference>
<dbReference type="PROSITE" id="PS50166">
    <property type="entry name" value="IMPORTIN_B_NT"/>
    <property type="match status" value="1"/>
</dbReference>
<organism evidence="13 14">
    <name type="scientific">Oryctes borbonicus</name>
    <dbReference type="NCBI Taxonomy" id="1629725"/>
    <lineage>
        <taxon>Eukaryota</taxon>
        <taxon>Metazoa</taxon>
        <taxon>Ecdysozoa</taxon>
        <taxon>Arthropoda</taxon>
        <taxon>Hexapoda</taxon>
        <taxon>Insecta</taxon>
        <taxon>Pterygota</taxon>
        <taxon>Neoptera</taxon>
        <taxon>Endopterygota</taxon>
        <taxon>Coleoptera</taxon>
        <taxon>Polyphaga</taxon>
        <taxon>Scarabaeiformia</taxon>
        <taxon>Scarabaeidae</taxon>
        <taxon>Dynastinae</taxon>
        <taxon>Oryctes</taxon>
    </lineage>
</organism>
<dbReference type="FunFam" id="1.25.10.10:FF:000028">
    <property type="entry name" value="Transportin-1 isoform 1"/>
    <property type="match status" value="1"/>
</dbReference>
<evidence type="ECO:0000259" key="12">
    <source>
        <dbReference type="PROSITE" id="PS50166"/>
    </source>
</evidence>
<evidence type="ECO:0000256" key="2">
    <source>
        <dbReference type="ARBA" id="ARBA00004496"/>
    </source>
</evidence>
<feature type="domain" description="Importin N-terminal" evidence="12">
    <location>
        <begin position="34"/>
        <end position="102"/>
    </location>
</feature>
<dbReference type="Pfam" id="PF13513">
    <property type="entry name" value="HEAT_EZ"/>
    <property type="match status" value="1"/>
</dbReference>
<evidence type="ECO:0000256" key="3">
    <source>
        <dbReference type="ARBA" id="ARBA00022448"/>
    </source>
</evidence>
<name>A0A0T6BER0_9SCAR</name>
<reference evidence="13 14" key="1">
    <citation type="submission" date="2015-09" db="EMBL/GenBank/DDBJ databases">
        <title>Draft genome of the scarab beetle Oryctes borbonicus.</title>
        <authorList>
            <person name="Meyer J.M."/>
            <person name="Markov G.V."/>
            <person name="Baskaran P."/>
            <person name="Herrmann M."/>
            <person name="Sommer R.J."/>
            <person name="Roedelsperger C."/>
        </authorList>
    </citation>
    <scope>NUCLEOTIDE SEQUENCE [LARGE SCALE GENOMIC DNA]</scope>
    <source>
        <strain evidence="13">OB123</strain>
        <tissue evidence="13">Whole animal</tissue>
    </source>
</reference>
<dbReference type="GO" id="GO:0031981">
    <property type="term" value="C:nuclear lumen"/>
    <property type="evidence" value="ECO:0007669"/>
    <property type="project" value="UniProtKB-ARBA"/>
</dbReference>
<accession>A0A0T6BER0</accession>
<evidence type="ECO:0000256" key="7">
    <source>
        <dbReference type="ARBA" id="ARBA00023242"/>
    </source>
</evidence>
<keyword evidence="4" id="KW-0963">Cytoplasm</keyword>
<comment type="subcellular location">
    <subcellularLocation>
        <location evidence="2">Cytoplasm</location>
    </subcellularLocation>
    <subcellularLocation>
        <location evidence="1">Nucleus</location>
    </subcellularLocation>
</comment>
<evidence type="ECO:0000256" key="6">
    <source>
        <dbReference type="ARBA" id="ARBA00022927"/>
    </source>
</evidence>
<evidence type="ECO:0000256" key="10">
    <source>
        <dbReference type="ARBA" id="ARBA00076938"/>
    </source>
</evidence>
<evidence type="ECO:0000313" key="14">
    <source>
        <dbReference type="Proteomes" id="UP000051574"/>
    </source>
</evidence>
<dbReference type="InterPro" id="IPR040122">
    <property type="entry name" value="Importin_beta"/>
</dbReference>
<keyword evidence="3" id="KW-0813">Transport</keyword>
<dbReference type="SUPFAM" id="SSF48371">
    <property type="entry name" value="ARM repeat"/>
    <property type="match status" value="1"/>
</dbReference>
<evidence type="ECO:0000256" key="4">
    <source>
        <dbReference type="ARBA" id="ARBA00022490"/>
    </source>
</evidence>
<sequence length="891" mass="101212">MSVGDWTPQEDAMSSVVDVLQESFVPNTEIQKNVHQKIALLQNYPNFIQYLLCILKKPDSFSEDIRALSGILLKNNLTTTYDALSIETVEHMKTIFLHLLKDGSRDVRSSATNLINVVLWKGGLSRWPDLLPTLIAMVDSSDIIASETALSALLKICEDYLANLQNSREPFDNSIKAVLGKFIDCVTNKYIVIRKNAMKILNESLQEHYEAIKQEFDTNLYLNKLLQVALDENSDIQKAACLGFVTYIENRDTVILPHMNNLIEYMLEKTQSDDSDLALQACEFWLACSKLPTCRNILMPYMEKLLPILLKNMRYSEYEINGLKDVLNDDDHIPDKEEDIKPFNMSDNSTNNLSEEENNFDLLDSLDEPSIGWTLRKCSAASLDALSGKFGDDMLPNFVPLLNEALNSEDTIIKESGILALGAIAEGCTNGLKPHLPDLINYLMKCMSDRNSLIRVITCWTLSRYMHFITSEEPHDAFFIPVMMVLLKHFLDNNKRVQRAALSAFCVFQEEAGFKLVPYIDVILQAFVEGFKQYKFRSFFLLYDAITVLAQAVGNNLNKPQYVEWLMPPLMYKFNTIEDYYDDQFLALTECLSSVTTALEIGFLPYAEVVFSKCLIVVNETVTACLNYNEGPDYLDPPDKEPICGAHDLLLAMAFGLKTYFVKFVTNSNLVQQLYYTMQDDMPLIRQPALALFGEIVKLCFPFINDQIHAYIPVVIENLDKRFDGACNNAAWVIGKLCLAMGKNIEPYLGQIFEHFVEILQSCNGSKAMYQTVAISLCTLGLVCPDEIAQQLGTILRPCCQAMRNVRDCDEKEIGFRGMCELVVRNPTALMTDFIYFCDAVASWNTIKPDVKEIIRNILLSIKQQCGEDWLVMYEQFPLMLRARLEVLYGV</sequence>
<evidence type="ECO:0000256" key="8">
    <source>
        <dbReference type="ARBA" id="ARBA00038423"/>
    </source>
</evidence>
<dbReference type="Proteomes" id="UP000051574">
    <property type="component" value="Unassembled WGS sequence"/>
</dbReference>
<dbReference type="InterPro" id="IPR001494">
    <property type="entry name" value="Importin-beta_N"/>
</dbReference>
<dbReference type="InterPro" id="IPR016024">
    <property type="entry name" value="ARM-type_fold"/>
</dbReference>
<keyword evidence="6" id="KW-0653">Protein transport</keyword>
<comment type="similarity">
    <text evidence="8">Belongs to the importin beta family. Importin beta-2 subfamily.</text>
</comment>
<evidence type="ECO:0000256" key="9">
    <source>
        <dbReference type="ARBA" id="ARBA00067327"/>
    </source>
</evidence>
<keyword evidence="5" id="KW-0677">Repeat</keyword>
<comment type="caution">
    <text evidence="13">The sequence shown here is derived from an EMBL/GenBank/DDBJ whole genome shotgun (WGS) entry which is preliminary data.</text>
</comment>
<evidence type="ECO:0000313" key="13">
    <source>
        <dbReference type="EMBL" id="KRT85729.1"/>
    </source>
</evidence>
<dbReference type="PANTHER" id="PTHR10527">
    <property type="entry name" value="IMPORTIN BETA"/>
    <property type="match status" value="1"/>
</dbReference>
<evidence type="ECO:0000256" key="11">
    <source>
        <dbReference type="ARBA" id="ARBA00080641"/>
    </source>
</evidence>
<evidence type="ECO:0000256" key="1">
    <source>
        <dbReference type="ARBA" id="ARBA00004123"/>
    </source>
</evidence>
<proteinExistence type="inferred from homology"/>